<dbReference type="GO" id="GO:0005829">
    <property type="term" value="C:cytosol"/>
    <property type="evidence" value="ECO:0007669"/>
    <property type="project" value="TreeGrafter"/>
</dbReference>
<evidence type="ECO:0000313" key="3">
    <source>
        <dbReference type="EnsemblMetazoa" id="GMOY008637-PA"/>
    </source>
</evidence>
<dbReference type="EnsemblMetazoa" id="GMOY008637-RA">
    <property type="protein sequence ID" value="GMOY008637-PA"/>
    <property type="gene ID" value="GMOY008637"/>
</dbReference>
<dbReference type="Gene3D" id="3.40.50.300">
    <property type="entry name" value="P-loop containing nucleotide triphosphate hydrolases"/>
    <property type="match status" value="1"/>
</dbReference>
<dbReference type="STRING" id="37546.A0A1B0G5P1"/>
<evidence type="ECO:0000256" key="1">
    <source>
        <dbReference type="RuleBase" id="RU003651"/>
    </source>
</evidence>
<feature type="domain" description="ATPase AAA-type core" evidence="2">
    <location>
        <begin position="280"/>
        <end position="373"/>
    </location>
</feature>
<accession>A0A1B0G5P1</accession>
<dbReference type="AlphaFoldDB" id="A0A1B0G5P1"/>
<protein>
    <recommendedName>
        <fullName evidence="2">ATPase AAA-type core domain-containing protein</fullName>
    </recommendedName>
</protein>
<keyword evidence="4" id="KW-1185">Reference proteome</keyword>
<evidence type="ECO:0000313" key="4">
    <source>
        <dbReference type="Proteomes" id="UP000092444"/>
    </source>
</evidence>
<evidence type="ECO:0000259" key="2">
    <source>
        <dbReference type="Pfam" id="PF00004"/>
    </source>
</evidence>
<dbReference type="VEuPathDB" id="VectorBase:GMOY008637"/>
<dbReference type="GO" id="GO:0016558">
    <property type="term" value="P:protein import into peroxisome matrix"/>
    <property type="evidence" value="ECO:0007669"/>
    <property type="project" value="TreeGrafter"/>
</dbReference>
<dbReference type="InterPro" id="IPR050168">
    <property type="entry name" value="AAA_ATPase_domain"/>
</dbReference>
<dbReference type="GO" id="GO:0005524">
    <property type="term" value="F:ATP binding"/>
    <property type="evidence" value="ECO:0007669"/>
    <property type="project" value="UniProtKB-KW"/>
</dbReference>
<dbReference type="GO" id="GO:0016887">
    <property type="term" value="F:ATP hydrolysis activity"/>
    <property type="evidence" value="ECO:0007669"/>
    <property type="project" value="InterPro"/>
</dbReference>
<reference evidence="3" key="1">
    <citation type="submission" date="2020-05" db="UniProtKB">
        <authorList>
            <consortium name="EnsemblMetazoa"/>
        </authorList>
    </citation>
    <scope>IDENTIFICATION</scope>
    <source>
        <strain evidence="3">Yale</strain>
    </source>
</reference>
<dbReference type="SUPFAM" id="SSF52540">
    <property type="entry name" value="P-loop containing nucleoside triphosphate hydrolases"/>
    <property type="match status" value="1"/>
</dbReference>
<dbReference type="InterPro" id="IPR003959">
    <property type="entry name" value="ATPase_AAA_core"/>
</dbReference>
<sequence>MSRKKSIASKQSIDNDVPQDKYIYAGRMRELIEGNNAVVQLLYPRYPWYIFPRFLTYCIYQHYMKYFEDRCCLVPIPNTLYEMLTSKEFIKSEHVIFAAADIYDEYCVSPEENLFANPMDRHNVRTIKKFWGKLEHFNENQDVPIIATKTHIYLLINPYELPQKVCDLTLNNYFCTPRILHRGHTYRIQINGELVGTAQYSHYYTIFAHLHQLYFRCVHLEGKGSDFEMQTLAVKSFTNLVQIKHTHQFLPRQQLDEIFQLGNFGSLGLEQPYSTLRSSIDTEHNVRDVFSRARSVAPCVIFLDELDSLAPNRGVAGDAGGVMDRVVSQLLAKMDNLGDRSKPIFVLAATNRPDLIDSALLRLGRFDKLFYVGPCSTSEDKAAVLEAQTKRFKIAASCNMKDIAEQLKGKFKDEDLVAQNIVVEVDDFIRSFVVFIPSISKQDLEYFNKLKAQYNIYQFEKYNKGFGS</sequence>
<dbReference type="EMBL" id="CCAG010009510">
    <property type="status" value="NOT_ANNOTATED_CDS"/>
    <property type="molecule type" value="Genomic_DNA"/>
</dbReference>
<dbReference type="PANTHER" id="PTHR23077:SF9">
    <property type="entry name" value="PEROXISOMAL ATPASE PEX6"/>
    <property type="match status" value="1"/>
</dbReference>
<proteinExistence type="inferred from homology"/>
<dbReference type="Gene3D" id="1.10.8.60">
    <property type="match status" value="1"/>
</dbReference>
<organism evidence="3 4">
    <name type="scientific">Glossina morsitans morsitans</name>
    <name type="common">Savannah tsetse fly</name>
    <dbReference type="NCBI Taxonomy" id="37546"/>
    <lineage>
        <taxon>Eukaryota</taxon>
        <taxon>Metazoa</taxon>
        <taxon>Ecdysozoa</taxon>
        <taxon>Arthropoda</taxon>
        <taxon>Hexapoda</taxon>
        <taxon>Insecta</taxon>
        <taxon>Pterygota</taxon>
        <taxon>Neoptera</taxon>
        <taxon>Endopterygota</taxon>
        <taxon>Diptera</taxon>
        <taxon>Brachycera</taxon>
        <taxon>Muscomorpha</taxon>
        <taxon>Hippoboscoidea</taxon>
        <taxon>Glossinidae</taxon>
        <taxon>Glossina</taxon>
    </lineage>
</organism>
<dbReference type="Pfam" id="PF00004">
    <property type="entry name" value="AAA"/>
    <property type="match status" value="1"/>
</dbReference>
<dbReference type="InterPro" id="IPR003960">
    <property type="entry name" value="ATPase_AAA_CS"/>
</dbReference>
<comment type="similarity">
    <text evidence="1">Belongs to the AAA ATPase family.</text>
</comment>
<dbReference type="Proteomes" id="UP000092444">
    <property type="component" value="Unassembled WGS sequence"/>
</dbReference>
<dbReference type="GO" id="GO:0005778">
    <property type="term" value="C:peroxisomal membrane"/>
    <property type="evidence" value="ECO:0007669"/>
    <property type="project" value="TreeGrafter"/>
</dbReference>
<keyword evidence="1" id="KW-0067">ATP-binding</keyword>
<dbReference type="InterPro" id="IPR027417">
    <property type="entry name" value="P-loop_NTPase"/>
</dbReference>
<keyword evidence="1" id="KW-0547">Nucleotide-binding</keyword>
<dbReference type="PhylomeDB" id="A0A1B0G5P1"/>
<dbReference type="PROSITE" id="PS00674">
    <property type="entry name" value="AAA"/>
    <property type="match status" value="1"/>
</dbReference>
<dbReference type="PANTHER" id="PTHR23077">
    <property type="entry name" value="AAA-FAMILY ATPASE"/>
    <property type="match status" value="1"/>
</dbReference>
<name>A0A1B0G5P1_GLOMM</name>